<dbReference type="Gene3D" id="1.50.10.10">
    <property type="match status" value="2"/>
</dbReference>
<name>A0ABN6MY91_9BACT</name>
<feature type="domain" description="Mannosylglycerate hydrolase MGH1-like glycoside hydrolase" evidence="1">
    <location>
        <begin position="689"/>
        <end position="853"/>
    </location>
</feature>
<reference evidence="3" key="1">
    <citation type="journal article" date="2022" name="Int. J. Syst. Evol. Microbiol.">
        <title>Anaeromyxobacter oryzae sp. nov., Anaeromyxobacter diazotrophicus sp. nov. and Anaeromyxobacter paludicola sp. nov., isolated from paddy soils.</title>
        <authorList>
            <person name="Itoh H."/>
            <person name="Xu Z."/>
            <person name="Mise K."/>
            <person name="Masuda Y."/>
            <person name="Ushijima N."/>
            <person name="Hayakawa C."/>
            <person name="Shiratori Y."/>
            <person name="Senoo K."/>
        </authorList>
    </citation>
    <scope>NUCLEOTIDE SEQUENCE [LARGE SCALE GENOMIC DNA]</scope>
    <source>
        <strain evidence="3">Red232</strain>
    </source>
</reference>
<protein>
    <submittedName>
        <fullName evidence="2">Glucosidase</fullName>
    </submittedName>
</protein>
<evidence type="ECO:0000259" key="1">
    <source>
        <dbReference type="Pfam" id="PF22422"/>
    </source>
</evidence>
<dbReference type="RefSeq" id="WP_248353245.1">
    <property type="nucleotide sequence ID" value="NZ_AP025591.1"/>
</dbReference>
<dbReference type="InterPro" id="IPR008928">
    <property type="entry name" value="6-hairpin_glycosidase_sf"/>
</dbReference>
<sequence length="880" mass="100900">MSAERERLRDADEGRQPWRRWGPYLAERQWGTVREDYSAGGTPWVYFPHEHARSRAYRWGEDGLLGICDDEGLLCFAPALWNGRDPILKERLFGLAGPEGNHGEDVKEEYHYLDAVPSSSYLKALYRYPFSDFPYQALRDESRRRGRDVPELELRDTGVFAGGWVDFFVEYAKAEPEDLLIRLTAVSRAPGPAVLHVLPHLWFRNTWSWGRWPERPRIALLGAGLAKADHSRLGVLYLQWQEAPELLVSDNDTNFARLYGHPPSGAVKDAFHDAVVRGRRDGLREDGEGTKLALWHSVSLPPGGAKVIRLRLRRDPAPLPFADFDRIFAAREREAEEFWRESAAGIEDPEARRVHRQALAGLLWSRQFYHWDVPRWLEGDPGQPVPPAERRRGRDSGWEHLNNADVLLVPDKWEYPWYAAWDLAFHCVAVARVDPELAKAQLVLLLREWYMHPNGQLPAFEWNLGAANPPVHAWAAWRVFEIDRELRGGRGDRAFLERVFHKLLINFTWWVNRKDVEGRNVFQGGFLGLDNIGVFDRSEMAPDGALDQADGTSWMAMYALDLLRIALELAREEPIYQDVATKFFEHFLYIADAMNDVGRQGVALWDPEDEFFYDVLRRSDGRAVPLKIRSLVGLIPLFAVEVLESEQLARVPEFAERLRWFLRYRPDLASLVSRWHVPGAGDTRLLALLRGHRMKRVLRRMLDEAEFLSPFGVRSLSRHHREAPFRLALDGTFTVDYEPGEARTGLFGGNSNWRGPVWVPMNYLIVEALRRFHRYYGDDFRVECPTGSGVPLSLAEIADEIAGRVLRLFLPGPDGRRPYQGSGPALPGSEDLLLFHEYFDGEDGRGLGASHQTGWTALAAELLRTEARARRRSRTARHER</sequence>
<dbReference type="InterPro" id="IPR004888">
    <property type="entry name" value="Glycoside_hydrolase_63"/>
</dbReference>
<dbReference type="PANTHER" id="PTHR10412:SF10">
    <property type="entry name" value="GLYCOSYL HYDROLASE FAMILY 63 C-TERMINAL DOMAIN-CONTAINING PROTEIN"/>
    <property type="match status" value="1"/>
</dbReference>
<dbReference type="Pfam" id="PF22422">
    <property type="entry name" value="MGH1-like_GH"/>
    <property type="match status" value="2"/>
</dbReference>
<gene>
    <name evidence="2" type="ORF">AMOR_37650</name>
</gene>
<organism evidence="2 3">
    <name type="scientific">Anaeromyxobacter oryzae</name>
    <dbReference type="NCBI Taxonomy" id="2918170"/>
    <lineage>
        <taxon>Bacteria</taxon>
        <taxon>Pseudomonadati</taxon>
        <taxon>Myxococcota</taxon>
        <taxon>Myxococcia</taxon>
        <taxon>Myxococcales</taxon>
        <taxon>Cystobacterineae</taxon>
        <taxon>Anaeromyxobacteraceae</taxon>
        <taxon>Anaeromyxobacter</taxon>
    </lineage>
</organism>
<keyword evidence="3" id="KW-1185">Reference proteome</keyword>
<dbReference type="Proteomes" id="UP001162891">
    <property type="component" value="Chromosome"/>
</dbReference>
<dbReference type="SUPFAM" id="SSF48208">
    <property type="entry name" value="Six-hairpin glycosidases"/>
    <property type="match status" value="1"/>
</dbReference>
<dbReference type="EMBL" id="AP025591">
    <property type="protein sequence ID" value="BDG04769.1"/>
    <property type="molecule type" value="Genomic_DNA"/>
</dbReference>
<evidence type="ECO:0000313" key="3">
    <source>
        <dbReference type="Proteomes" id="UP001162891"/>
    </source>
</evidence>
<dbReference type="InterPro" id="IPR012341">
    <property type="entry name" value="6hp_glycosidase-like_sf"/>
</dbReference>
<evidence type="ECO:0000313" key="2">
    <source>
        <dbReference type="EMBL" id="BDG04769.1"/>
    </source>
</evidence>
<dbReference type="InterPro" id="IPR054491">
    <property type="entry name" value="MGH1-like_GH"/>
</dbReference>
<accession>A0ABN6MY91</accession>
<proteinExistence type="predicted"/>
<feature type="domain" description="Mannosylglycerate hydrolase MGH1-like glycoside hydrolase" evidence="1">
    <location>
        <begin position="415"/>
        <end position="650"/>
    </location>
</feature>
<dbReference type="PANTHER" id="PTHR10412">
    <property type="entry name" value="MANNOSYL-OLIGOSACCHARIDE GLUCOSIDASE"/>
    <property type="match status" value="1"/>
</dbReference>